<protein>
    <submittedName>
        <fullName evidence="1">Uncharacterized protein</fullName>
    </submittedName>
</protein>
<dbReference type="EMBL" id="JAUKTV010000017">
    <property type="protein sequence ID" value="KAK0710563.1"/>
    <property type="molecule type" value="Genomic_DNA"/>
</dbReference>
<proteinExistence type="predicted"/>
<accession>A0AA40A7F0</accession>
<dbReference type="AlphaFoldDB" id="A0AA40A7F0"/>
<comment type="caution">
    <text evidence="1">The sequence shown here is derived from an EMBL/GenBank/DDBJ whole genome shotgun (WGS) entry which is preliminary data.</text>
</comment>
<evidence type="ECO:0000313" key="2">
    <source>
        <dbReference type="Proteomes" id="UP001172159"/>
    </source>
</evidence>
<organism evidence="1 2">
    <name type="scientific">Apiosordaria backusii</name>
    <dbReference type="NCBI Taxonomy" id="314023"/>
    <lineage>
        <taxon>Eukaryota</taxon>
        <taxon>Fungi</taxon>
        <taxon>Dikarya</taxon>
        <taxon>Ascomycota</taxon>
        <taxon>Pezizomycotina</taxon>
        <taxon>Sordariomycetes</taxon>
        <taxon>Sordariomycetidae</taxon>
        <taxon>Sordariales</taxon>
        <taxon>Lasiosphaeriaceae</taxon>
        <taxon>Apiosordaria</taxon>
    </lineage>
</organism>
<keyword evidence="2" id="KW-1185">Reference proteome</keyword>
<gene>
    <name evidence="1" type="ORF">B0T21DRAFT_376799</name>
</gene>
<reference evidence="1" key="1">
    <citation type="submission" date="2023-06" db="EMBL/GenBank/DDBJ databases">
        <title>Genome-scale phylogeny and comparative genomics of the fungal order Sordariales.</title>
        <authorList>
            <consortium name="Lawrence Berkeley National Laboratory"/>
            <person name="Hensen N."/>
            <person name="Bonometti L."/>
            <person name="Westerberg I."/>
            <person name="Brannstrom I.O."/>
            <person name="Guillou S."/>
            <person name="Cros-Aarteil S."/>
            <person name="Calhoun S."/>
            <person name="Haridas S."/>
            <person name="Kuo A."/>
            <person name="Mondo S."/>
            <person name="Pangilinan J."/>
            <person name="Riley R."/>
            <person name="Labutti K."/>
            <person name="Andreopoulos B."/>
            <person name="Lipzen A."/>
            <person name="Chen C."/>
            <person name="Yanf M."/>
            <person name="Daum C."/>
            <person name="Ng V."/>
            <person name="Clum A."/>
            <person name="Steindorff A."/>
            <person name="Ohm R."/>
            <person name="Martin F."/>
            <person name="Silar P."/>
            <person name="Natvig D."/>
            <person name="Lalanne C."/>
            <person name="Gautier V."/>
            <person name="Ament-Velasquez S.L."/>
            <person name="Kruys A."/>
            <person name="Hutchinson M.I."/>
            <person name="Powell A.J."/>
            <person name="Barry K."/>
            <person name="Miller A.N."/>
            <person name="Grigoriev I.V."/>
            <person name="Debuchy R."/>
            <person name="Gladieux P."/>
            <person name="Thoren M.H."/>
            <person name="Johannesson H."/>
        </authorList>
    </citation>
    <scope>NUCLEOTIDE SEQUENCE</scope>
    <source>
        <strain evidence="1">CBS 540.89</strain>
    </source>
</reference>
<sequence>MMGVPRFSLWGGHDLLLQQPQWEPRAEPAAVQSSLNRDTFGGQQDLWTHKKRGCGRVKRLLQEKRASIYNVNGSCTGGSLLYLALRFFNIPIIRLLL</sequence>
<evidence type="ECO:0000313" key="1">
    <source>
        <dbReference type="EMBL" id="KAK0710563.1"/>
    </source>
</evidence>
<dbReference type="Proteomes" id="UP001172159">
    <property type="component" value="Unassembled WGS sequence"/>
</dbReference>
<name>A0AA40A7F0_9PEZI</name>